<evidence type="ECO:0000313" key="2">
    <source>
        <dbReference type="Proteomes" id="UP001161390"/>
    </source>
</evidence>
<reference evidence="1" key="1">
    <citation type="journal article" date="2014" name="Int. J. Syst. Evol. Microbiol.">
        <title>Complete genome of a new Firmicutes species belonging to the dominant human colonic microbiota ('Ruminococcus bicirculans') reveals two chromosomes and a selective capacity to utilize plant glucans.</title>
        <authorList>
            <consortium name="NISC Comparative Sequencing Program"/>
            <person name="Wegmann U."/>
            <person name="Louis P."/>
            <person name="Goesmann A."/>
            <person name="Henrissat B."/>
            <person name="Duncan S.H."/>
            <person name="Flint H.J."/>
        </authorList>
    </citation>
    <scope>NUCLEOTIDE SEQUENCE</scope>
    <source>
        <strain evidence="1">NBRC 108216</strain>
    </source>
</reference>
<dbReference type="Proteomes" id="UP001161390">
    <property type="component" value="Unassembled WGS sequence"/>
</dbReference>
<evidence type="ECO:0008006" key="3">
    <source>
        <dbReference type="Google" id="ProtNLM"/>
    </source>
</evidence>
<gene>
    <name evidence="1" type="ORF">GCM10007854_29430</name>
</gene>
<protein>
    <recommendedName>
        <fullName evidence="3">DUF2158 domain-containing protein</fullName>
    </recommendedName>
</protein>
<reference evidence="1" key="2">
    <citation type="submission" date="2023-01" db="EMBL/GenBank/DDBJ databases">
        <title>Draft genome sequence of Algimonas porphyrae strain NBRC 108216.</title>
        <authorList>
            <person name="Sun Q."/>
            <person name="Mori K."/>
        </authorList>
    </citation>
    <scope>NUCLEOTIDE SEQUENCE</scope>
    <source>
        <strain evidence="1">NBRC 108216</strain>
    </source>
</reference>
<sequence>MTVTKRSLDGDVAIGDVVTLQDRIELMTVEAVRSETFGLVIDCCWFDRKDCLRFRRFPVSTIDIFPRAARERDLETGMEVRLRSRGPVMTIRRICERESRTFAECVWTGPMGRERRRLFPRSALVLTMIERFEGLGGQEI</sequence>
<accession>A0ABQ5V3G0</accession>
<keyword evidence="2" id="KW-1185">Reference proteome</keyword>
<dbReference type="EMBL" id="BSNJ01000008">
    <property type="protein sequence ID" value="GLQ21988.1"/>
    <property type="molecule type" value="Genomic_DNA"/>
</dbReference>
<dbReference type="RefSeq" id="WP_284374129.1">
    <property type="nucleotide sequence ID" value="NZ_BSNJ01000008.1"/>
</dbReference>
<name>A0ABQ5V3G0_9PROT</name>
<proteinExistence type="predicted"/>
<evidence type="ECO:0000313" key="1">
    <source>
        <dbReference type="EMBL" id="GLQ21988.1"/>
    </source>
</evidence>
<organism evidence="1 2">
    <name type="scientific">Algimonas porphyrae</name>
    <dbReference type="NCBI Taxonomy" id="1128113"/>
    <lineage>
        <taxon>Bacteria</taxon>
        <taxon>Pseudomonadati</taxon>
        <taxon>Pseudomonadota</taxon>
        <taxon>Alphaproteobacteria</taxon>
        <taxon>Maricaulales</taxon>
        <taxon>Robiginitomaculaceae</taxon>
        <taxon>Algimonas</taxon>
    </lineage>
</organism>
<comment type="caution">
    <text evidence="1">The sequence shown here is derived from an EMBL/GenBank/DDBJ whole genome shotgun (WGS) entry which is preliminary data.</text>
</comment>